<dbReference type="Proteomes" id="UP000827889">
    <property type="component" value="Chromosome 4"/>
</dbReference>
<dbReference type="RefSeq" id="XP_030544198.2">
    <property type="nucleotide sequence ID" value="XM_030688338.2"/>
</dbReference>
<dbReference type="KEGG" id="rarg:115750783"/>
<protein>
    <submittedName>
        <fullName evidence="3">Uncharacterized protein LOC115750783</fullName>
    </submittedName>
</protein>
<keyword evidence="2" id="KW-1185">Reference proteome</keyword>
<evidence type="ECO:0000313" key="3">
    <source>
        <dbReference type="RefSeq" id="XP_030544198.2"/>
    </source>
</evidence>
<dbReference type="Pfam" id="PF08576">
    <property type="entry name" value="DUF1764"/>
    <property type="match status" value="1"/>
</dbReference>
<dbReference type="GeneID" id="115750783"/>
<proteinExistence type="predicted"/>
<name>A0A8B8QCD4_9MYRT</name>
<gene>
    <name evidence="3" type="primary">LOC115750783</name>
</gene>
<dbReference type="AlphaFoldDB" id="A0A8B8QCD4"/>
<feature type="region of interest" description="Disordered" evidence="1">
    <location>
        <begin position="43"/>
        <end position="158"/>
    </location>
</feature>
<dbReference type="PANTHER" id="PTHR34066">
    <property type="entry name" value="GROWTH FACTOR 2"/>
    <property type="match status" value="1"/>
</dbReference>
<evidence type="ECO:0000313" key="2">
    <source>
        <dbReference type="Proteomes" id="UP000827889"/>
    </source>
</evidence>
<evidence type="ECO:0000256" key="1">
    <source>
        <dbReference type="SAM" id="MobiDB-lite"/>
    </source>
</evidence>
<reference evidence="3" key="1">
    <citation type="submission" date="2025-08" db="UniProtKB">
        <authorList>
            <consortium name="RefSeq"/>
        </authorList>
    </citation>
    <scope>IDENTIFICATION</scope>
    <source>
        <tissue evidence="3">Leaf</tissue>
    </source>
</reference>
<organism evidence="2 3">
    <name type="scientific">Rhodamnia argentea</name>
    <dbReference type="NCBI Taxonomy" id="178133"/>
    <lineage>
        <taxon>Eukaryota</taxon>
        <taxon>Viridiplantae</taxon>
        <taxon>Streptophyta</taxon>
        <taxon>Embryophyta</taxon>
        <taxon>Tracheophyta</taxon>
        <taxon>Spermatophyta</taxon>
        <taxon>Magnoliopsida</taxon>
        <taxon>eudicotyledons</taxon>
        <taxon>Gunneridae</taxon>
        <taxon>Pentapetalae</taxon>
        <taxon>rosids</taxon>
        <taxon>malvids</taxon>
        <taxon>Myrtales</taxon>
        <taxon>Myrtaceae</taxon>
        <taxon>Myrtoideae</taxon>
        <taxon>Myrteae</taxon>
        <taxon>Australasian group</taxon>
        <taxon>Rhodamnia</taxon>
    </lineage>
</organism>
<dbReference type="InterPro" id="IPR013885">
    <property type="entry name" value="DUF1764_euk"/>
</dbReference>
<sequence>MNFNLSRAFIAQSAVAPRLSPSSQSSKPDPLSLQRHLVLAVAASPVTTSRRATGGTEGADIGVPMPQKSSLKAPGQGPEMPVAKEEKASTATKKSNDEIDDIFASKKRKKSEKGDAKKPAENGSGNTKKMKKKKKEKGLTQSALGDQPSRPRKKTVDGLTIYTEDELGISKADAGGTPLCPFDCSCCF</sequence>
<dbReference type="PANTHER" id="PTHR34066:SF1">
    <property type="entry name" value="DUF1764 FAMILY PROTEIN"/>
    <property type="match status" value="1"/>
</dbReference>
<accession>A0A8B8QCD4</accession>